<evidence type="ECO:0000256" key="4">
    <source>
        <dbReference type="ARBA" id="ARBA00023125"/>
    </source>
</evidence>
<evidence type="ECO:0000259" key="8">
    <source>
        <dbReference type="PROSITE" id="PS50110"/>
    </source>
</evidence>
<evidence type="ECO:0000256" key="1">
    <source>
        <dbReference type="ARBA" id="ARBA00022553"/>
    </source>
</evidence>
<keyword evidence="3" id="KW-0805">Transcription regulation</keyword>
<sequence length="219" mass="23533">MNGNMRNQAIPASTKAVVIVVDDDAGIRNALSGVLESVGLECRSYSTADELFAIGKLDRPGCLILDVRLPGVSGLELQAKLNLMGNHLPIIFITGFGDIPMSVRALKAGAVDFLTKPFRDQDVLDAVASAIAKDAARRGDALETSKLKELLASLTPRELEVMNEVTKGAMNKQIAYTLGITETTVKLHRGNVMRKMQAATLVDLVDKVRKLSEMGLISS</sequence>
<reference evidence="9 10" key="1">
    <citation type="submission" date="2014-06" db="EMBL/GenBank/DDBJ databases">
        <title>Rhizobium pelagicum/R2-400B4.</title>
        <authorList>
            <person name="Kimes N.E."/>
            <person name="Lopez-Perez M."/>
        </authorList>
    </citation>
    <scope>NUCLEOTIDE SEQUENCE [LARGE SCALE GENOMIC DNA]</scope>
    <source>
        <strain evidence="9 10">R2-400B4</strain>
    </source>
</reference>
<dbReference type="FunFam" id="3.40.50.2300:FF:000018">
    <property type="entry name" value="DNA-binding transcriptional regulator NtrC"/>
    <property type="match status" value="1"/>
</dbReference>
<dbReference type="SUPFAM" id="SSF52172">
    <property type="entry name" value="CheY-like"/>
    <property type="match status" value="1"/>
</dbReference>
<dbReference type="PROSITE" id="PS00622">
    <property type="entry name" value="HTH_LUXR_1"/>
    <property type="match status" value="1"/>
</dbReference>
<keyword evidence="5" id="KW-0804">Transcription</keyword>
<gene>
    <name evidence="9" type="ORF">GV68_17505</name>
</gene>
<dbReference type="InterPro" id="IPR036388">
    <property type="entry name" value="WH-like_DNA-bd_sf"/>
</dbReference>
<evidence type="ECO:0000313" key="10">
    <source>
        <dbReference type="Proteomes" id="UP000052167"/>
    </source>
</evidence>
<keyword evidence="2" id="KW-0902">Two-component regulatory system</keyword>
<dbReference type="Proteomes" id="UP000052167">
    <property type="component" value="Unassembled WGS sequence"/>
</dbReference>
<dbReference type="EMBL" id="JOKJ01000036">
    <property type="protein sequence ID" value="KEQ03204.1"/>
    <property type="molecule type" value="Genomic_DNA"/>
</dbReference>
<dbReference type="Gene3D" id="3.40.50.2300">
    <property type="match status" value="1"/>
</dbReference>
<name>A0A922NX52_9HYPH</name>
<feature type="modified residue" description="4-aspartylphosphate" evidence="6">
    <location>
        <position position="66"/>
    </location>
</feature>
<dbReference type="PRINTS" id="PR00038">
    <property type="entry name" value="HTHLUXR"/>
</dbReference>
<comment type="caution">
    <text evidence="9">The sequence shown here is derived from an EMBL/GenBank/DDBJ whole genome shotgun (WGS) entry which is preliminary data.</text>
</comment>
<dbReference type="OrthoDB" id="9782655at2"/>
<dbReference type="PROSITE" id="PS50110">
    <property type="entry name" value="RESPONSE_REGULATORY"/>
    <property type="match status" value="1"/>
</dbReference>
<accession>A0A922NX52</accession>
<dbReference type="GO" id="GO:0006355">
    <property type="term" value="P:regulation of DNA-templated transcription"/>
    <property type="evidence" value="ECO:0007669"/>
    <property type="project" value="InterPro"/>
</dbReference>
<dbReference type="RefSeq" id="WP_037169789.1">
    <property type="nucleotide sequence ID" value="NZ_JOKI01000047.1"/>
</dbReference>
<dbReference type="PANTHER" id="PTHR44688">
    <property type="entry name" value="DNA-BINDING TRANSCRIPTIONAL ACTIVATOR DEVR_DOSR"/>
    <property type="match status" value="1"/>
</dbReference>
<evidence type="ECO:0000256" key="6">
    <source>
        <dbReference type="PROSITE-ProRule" id="PRU00169"/>
    </source>
</evidence>
<dbReference type="Pfam" id="PF00196">
    <property type="entry name" value="GerE"/>
    <property type="match status" value="1"/>
</dbReference>
<evidence type="ECO:0000259" key="7">
    <source>
        <dbReference type="PROSITE" id="PS50043"/>
    </source>
</evidence>
<dbReference type="Pfam" id="PF00072">
    <property type="entry name" value="Response_reg"/>
    <property type="match status" value="1"/>
</dbReference>
<dbReference type="AlphaFoldDB" id="A0A922NX52"/>
<dbReference type="PANTHER" id="PTHR44688:SF16">
    <property type="entry name" value="DNA-BINDING TRANSCRIPTIONAL ACTIVATOR DEVR_DOSR"/>
    <property type="match status" value="1"/>
</dbReference>
<evidence type="ECO:0000256" key="5">
    <source>
        <dbReference type="ARBA" id="ARBA00023163"/>
    </source>
</evidence>
<dbReference type="InterPro" id="IPR001789">
    <property type="entry name" value="Sig_transdc_resp-reg_receiver"/>
</dbReference>
<dbReference type="CDD" id="cd06170">
    <property type="entry name" value="LuxR_C_like"/>
    <property type="match status" value="1"/>
</dbReference>
<proteinExistence type="predicted"/>
<evidence type="ECO:0000256" key="3">
    <source>
        <dbReference type="ARBA" id="ARBA00023015"/>
    </source>
</evidence>
<dbReference type="InterPro" id="IPR011006">
    <property type="entry name" value="CheY-like_superfamily"/>
</dbReference>
<dbReference type="Gene3D" id="1.10.10.10">
    <property type="entry name" value="Winged helix-like DNA-binding domain superfamily/Winged helix DNA-binding domain"/>
    <property type="match status" value="1"/>
</dbReference>
<dbReference type="PROSITE" id="PS50043">
    <property type="entry name" value="HTH_LUXR_2"/>
    <property type="match status" value="1"/>
</dbReference>
<dbReference type="GO" id="GO:0000160">
    <property type="term" value="P:phosphorelay signal transduction system"/>
    <property type="evidence" value="ECO:0007669"/>
    <property type="project" value="UniProtKB-KW"/>
</dbReference>
<evidence type="ECO:0000256" key="2">
    <source>
        <dbReference type="ARBA" id="ARBA00023012"/>
    </source>
</evidence>
<keyword evidence="4" id="KW-0238">DNA-binding</keyword>
<keyword evidence="10" id="KW-1185">Reference proteome</keyword>
<evidence type="ECO:0000313" key="9">
    <source>
        <dbReference type="EMBL" id="KEQ03204.1"/>
    </source>
</evidence>
<feature type="domain" description="HTH luxR-type" evidence="7">
    <location>
        <begin position="147"/>
        <end position="212"/>
    </location>
</feature>
<keyword evidence="1 6" id="KW-0597">Phosphoprotein</keyword>
<protein>
    <submittedName>
        <fullName evidence="9">Nodulation protein W</fullName>
    </submittedName>
</protein>
<organism evidence="9 10">
    <name type="scientific">Pseudorhizobium pelagicum</name>
    <dbReference type="NCBI Taxonomy" id="1509405"/>
    <lineage>
        <taxon>Bacteria</taxon>
        <taxon>Pseudomonadati</taxon>
        <taxon>Pseudomonadota</taxon>
        <taxon>Alphaproteobacteria</taxon>
        <taxon>Hyphomicrobiales</taxon>
        <taxon>Rhizobiaceae</taxon>
        <taxon>Rhizobium/Agrobacterium group</taxon>
        <taxon>Pseudorhizobium</taxon>
    </lineage>
</organism>
<dbReference type="SMART" id="SM00448">
    <property type="entry name" value="REC"/>
    <property type="match status" value="1"/>
</dbReference>
<dbReference type="GO" id="GO:0003677">
    <property type="term" value="F:DNA binding"/>
    <property type="evidence" value="ECO:0007669"/>
    <property type="project" value="UniProtKB-KW"/>
</dbReference>
<feature type="domain" description="Response regulatory" evidence="8">
    <location>
        <begin position="17"/>
        <end position="131"/>
    </location>
</feature>
<dbReference type="CDD" id="cd17537">
    <property type="entry name" value="REC_FixJ"/>
    <property type="match status" value="1"/>
</dbReference>
<dbReference type="InterPro" id="IPR000792">
    <property type="entry name" value="Tscrpt_reg_LuxR_C"/>
</dbReference>
<dbReference type="SMART" id="SM00421">
    <property type="entry name" value="HTH_LUXR"/>
    <property type="match status" value="1"/>
</dbReference>